<sequence>MANYECQEIAQGIDLMRYESVKDYIEPVLINTKANQRALSQMPHEKMEDLSIIYKVVFPSLGENGSASMKITNELAGLWGVQLQELHETALENGVRRKPAVLQDVDKIMSEIYFHDVAAENLLEQADTISYGEMFVLSNADRMDGAAVLAYPDLLKQVDEKFDGGFYILPSSIHECLVVPKRQGISPKELGKMVREVNATEVDRQEVLSDRVYEFDRERNCLCQVAVSIDRGREMER</sequence>
<dbReference type="EMBL" id="SMMX01000034">
    <property type="protein sequence ID" value="TDA20110.1"/>
    <property type="molecule type" value="Genomic_DNA"/>
</dbReference>
<comment type="caution">
    <text evidence="1">The sequence shown here is derived from an EMBL/GenBank/DDBJ whole genome shotgun (WGS) entry which is preliminary data.</text>
</comment>
<gene>
    <name evidence="1" type="ORF">E1963_18865</name>
</gene>
<protein>
    <submittedName>
        <fullName evidence="1">Uncharacterized protein</fullName>
    </submittedName>
</protein>
<dbReference type="Proteomes" id="UP000295710">
    <property type="component" value="Unassembled WGS sequence"/>
</dbReference>
<reference evidence="1 2" key="1">
    <citation type="journal article" date="2016" name="Nat. Microbiol.">
        <title>The Mouse Intestinal Bacterial Collection (miBC) provides host-specific insight into cultured diversity and functional potential of the gut microbiota.</title>
        <authorList>
            <person name="Lagkouvardos I."/>
            <person name="Pukall R."/>
            <person name="Abt B."/>
            <person name="Foesel B.U."/>
            <person name="Meier-Kolthoff J.P."/>
            <person name="Kumar N."/>
            <person name="Bresciani A."/>
            <person name="Martinez I."/>
            <person name="Just S."/>
            <person name="Ziegler C."/>
            <person name="Brugiroux S."/>
            <person name="Garzetti D."/>
            <person name="Wenning M."/>
            <person name="Bui T.P."/>
            <person name="Wang J."/>
            <person name="Hugenholtz F."/>
            <person name="Plugge C.M."/>
            <person name="Peterson D.A."/>
            <person name="Hornef M.W."/>
            <person name="Baines J.F."/>
            <person name="Smidt H."/>
            <person name="Walter J."/>
            <person name="Kristiansen K."/>
            <person name="Nielsen H.B."/>
            <person name="Haller D."/>
            <person name="Overmann J."/>
            <person name="Stecher B."/>
            <person name="Clavel T."/>
        </authorList>
    </citation>
    <scope>NUCLEOTIDE SEQUENCE [LARGE SCALE GENOMIC DNA]</scope>
    <source>
        <strain evidence="1 2">DSM 28560</strain>
    </source>
</reference>
<dbReference type="Pfam" id="PF18941">
    <property type="entry name" value="DUF5688"/>
    <property type="match status" value="1"/>
</dbReference>
<dbReference type="InterPro" id="IPR043743">
    <property type="entry name" value="DUF5688"/>
</dbReference>
<keyword evidence="2" id="KW-1185">Reference proteome</keyword>
<evidence type="ECO:0000313" key="2">
    <source>
        <dbReference type="Proteomes" id="UP000295710"/>
    </source>
</evidence>
<name>A0A4V2WS31_9FIRM</name>
<dbReference type="AlphaFoldDB" id="A0A4V2WS31"/>
<evidence type="ECO:0000313" key="1">
    <source>
        <dbReference type="EMBL" id="TDA20110.1"/>
    </source>
</evidence>
<organism evidence="1 2">
    <name type="scientific">Extibacter muris</name>
    <dbReference type="NCBI Taxonomy" id="1796622"/>
    <lineage>
        <taxon>Bacteria</taxon>
        <taxon>Bacillati</taxon>
        <taxon>Bacillota</taxon>
        <taxon>Clostridia</taxon>
        <taxon>Lachnospirales</taxon>
        <taxon>Lachnospiraceae</taxon>
        <taxon>Extibacter</taxon>
    </lineage>
</organism>
<proteinExistence type="predicted"/>
<accession>A0A4V2WS31</accession>